<feature type="compositionally biased region" description="Low complexity" evidence="6">
    <location>
        <begin position="139"/>
        <end position="155"/>
    </location>
</feature>
<dbReference type="PANTHER" id="PTHR12841">
    <property type="entry name" value="PROTEIN UNC-50 HOMOLOG"/>
    <property type="match status" value="1"/>
</dbReference>
<dbReference type="Pfam" id="PF05216">
    <property type="entry name" value="UNC-50"/>
    <property type="match status" value="1"/>
</dbReference>
<evidence type="ECO:0000313" key="8">
    <source>
        <dbReference type="EMBL" id="PFH33175.1"/>
    </source>
</evidence>
<dbReference type="GO" id="GO:0000139">
    <property type="term" value="C:Golgi membrane"/>
    <property type="evidence" value="ECO:0007669"/>
    <property type="project" value="TreeGrafter"/>
</dbReference>
<evidence type="ECO:0000313" key="9">
    <source>
        <dbReference type="Proteomes" id="UP000224006"/>
    </source>
</evidence>
<comment type="similarity">
    <text evidence="2">Belongs to the unc-50 family.</text>
</comment>
<feature type="transmembrane region" description="Helical" evidence="7">
    <location>
        <begin position="218"/>
        <end position="240"/>
    </location>
</feature>
<evidence type="ECO:0000256" key="4">
    <source>
        <dbReference type="ARBA" id="ARBA00022989"/>
    </source>
</evidence>
<proteinExistence type="inferred from homology"/>
<dbReference type="EMBL" id="NWUJ01000009">
    <property type="protein sequence ID" value="PFH33175.1"/>
    <property type="molecule type" value="Genomic_DNA"/>
</dbReference>
<feature type="region of interest" description="Disordered" evidence="6">
    <location>
        <begin position="138"/>
        <end position="159"/>
    </location>
</feature>
<protein>
    <recommendedName>
        <fullName evidence="10">UNC-50 family protein</fullName>
    </recommendedName>
</protein>
<dbReference type="KEGG" id="bbes:BESB_083740"/>
<dbReference type="GeneID" id="40313300"/>
<feature type="transmembrane region" description="Helical" evidence="7">
    <location>
        <begin position="246"/>
        <end position="267"/>
    </location>
</feature>
<feature type="transmembrane region" description="Helical" evidence="7">
    <location>
        <begin position="110"/>
        <end position="131"/>
    </location>
</feature>
<keyword evidence="4 7" id="KW-1133">Transmembrane helix</keyword>
<evidence type="ECO:0000256" key="3">
    <source>
        <dbReference type="ARBA" id="ARBA00022692"/>
    </source>
</evidence>
<comment type="subcellular location">
    <subcellularLocation>
        <location evidence="1">Membrane</location>
        <topology evidence="1">Multi-pass membrane protein</topology>
    </subcellularLocation>
</comment>
<evidence type="ECO:0008006" key="10">
    <source>
        <dbReference type="Google" id="ProtNLM"/>
    </source>
</evidence>
<feature type="transmembrane region" description="Helical" evidence="7">
    <location>
        <begin position="188"/>
        <end position="206"/>
    </location>
</feature>
<keyword evidence="3 7" id="KW-0812">Transmembrane</keyword>
<dbReference type="STRING" id="94643.A0A2A9M5D2"/>
<evidence type="ECO:0000256" key="5">
    <source>
        <dbReference type="ARBA" id="ARBA00023136"/>
    </source>
</evidence>
<evidence type="ECO:0000256" key="1">
    <source>
        <dbReference type="ARBA" id="ARBA00004141"/>
    </source>
</evidence>
<comment type="caution">
    <text evidence="8">The sequence shown here is derived from an EMBL/GenBank/DDBJ whole genome shotgun (WGS) entry which is preliminary data.</text>
</comment>
<dbReference type="AlphaFoldDB" id="A0A2A9M5D2"/>
<dbReference type="Proteomes" id="UP000224006">
    <property type="component" value="Chromosome VIII"/>
</dbReference>
<evidence type="ECO:0000256" key="7">
    <source>
        <dbReference type="SAM" id="Phobius"/>
    </source>
</evidence>
<dbReference type="InterPro" id="IPR007881">
    <property type="entry name" value="UNC-50"/>
</dbReference>
<reference evidence="8 9" key="1">
    <citation type="submission" date="2017-09" db="EMBL/GenBank/DDBJ databases">
        <title>Genome sequencing of Besnoitia besnoiti strain Bb-Ger1.</title>
        <authorList>
            <person name="Schares G."/>
            <person name="Venepally P."/>
            <person name="Lorenzi H.A."/>
        </authorList>
    </citation>
    <scope>NUCLEOTIDE SEQUENCE [LARGE SCALE GENOMIC DNA]</scope>
    <source>
        <strain evidence="8 9">Bb-Ger1</strain>
    </source>
</reference>
<accession>A0A2A9M5D2</accession>
<dbReference type="OrthoDB" id="10027013at2759"/>
<dbReference type="PANTHER" id="PTHR12841:SF6">
    <property type="entry name" value="PROTEIN UNC-50 HOMOLOG"/>
    <property type="match status" value="1"/>
</dbReference>
<keyword evidence="9" id="KW-1185">Reference proteome</keyword>
<evidence type="ECO:0000256" key="6">
    <source>
        <dbReference type="SAM" id="MobiDB-lite"/>
    </source>
</evidence>
<feature type="transmembrane region" description="Helical" evidence="7">
    <location>
        <begin position="79"/>
        <end position="98"/>
    </location>
</feature>
<keyword evidence="5 7" id="KW-0472">Membrane</keyword>
<dbReference type="VEuPathDB" id="ToxoDB:BESB_083740"/>
<gene>
    <name evidence="8" type="ORF">BESB_083740</name>
</gene>
<evidence type="ECO:0000256" key="2">
    <source>
        <dbReference type="ARBA" id="ARBA00006293"/>
    </source>
</evidence>
<dbReference type="RefSeq" id="XP_029217184.1">
    <property type="nucleotide sequence ID" value="XM_029366724.1"/>
</dbReference>
<organism evidence="8 9">
    <name type="scientific">Besnoitia besnoiti</name>
    <name type="common">Apicomplexan protozoan</name>
    <dbReference type="NCBI Taxonomy" id="94643"/>
    <lineage>
        <taxon>Eukaryota</taxon>
        <taxon>Sar</taxon>
        <taxon>Alveolata</taxon>
        <taxon>Apicomplexa</taxon>
        <taxon>Conoidasida</taxon>
        <taxon>Coccidia</taxon>
        <taxon>Eucoccidiorida</taxon>
        <taxon>Eimeriorina</taxon>
        <taxon>Sarcocystidae</taxon>
        <taxon>Besnoitia</taxon>
    </lineage>
</organism>
<sequence length="310" mass="33606">MLPTYLRGGCPCFPSLNPPATFTSFLANFCHRLAHLSLMDLQLSAAQFSLLLCAPRKVYEFASIRKKQKNYYARDDPGFLLLLFSFSLATGIVYALAFSHSALGGVFTAFAPPVYLLLSALVIPPSHYLFLLCRRRSSDSPASRSSPPGSSASSARSRERRSLSSSPACACPEFLFCFDVHWNASFLYLVFGLVLYFVLFPLIRLLPSSLDCFFSNAIQVAAVAAYCYITALGFASLGFSDSPVPFSLPALVFFVFALVATASSVNLGEAVIRVLLYFQGHAIVPTAQRAEMTAFAVGDFSISTVPPAAS</sequence>
<name>A0A2A9M5D2_BESBE</name>